<evidence type="ECO:0000313" key="2">
    <source>
        <dbReference type="Proteomes" id="UP000033423"/>
    </source>
</evidence>
<dbReference type="AlphaFoldDB" id="A0A0F3GPI0"/>
<keyword evidence="2" id="KW-1185">Reference proteome</keyword>
<name>A0A0F3GPI0_9BACT</name>
<sequence length="94" mass="10882">MAEAMTFKLQKQTLDIAIFCWNASFLPKNEQVNLIRRMRKDNDSDDYGAIQMIADMIERKLNKFSDVDRQIVAYEITEMENGGLFLNVASTLKD</sequence>
<proteinExistence type="predicted"/>
<dbReference type="Proteomes" id="UP000033423">
    <property type="component" value="Unassembled WGS sequence"/>
</dbReference>
<organism evidence="1 2">
    <name type="scientific">Candidatus Magnetobacterium bavaricum</name>
    <dbReference type="NCBI Taxonomy" id="29290"/>
    <lineage>
        <taxon>Bacteria</taxon>
        <taxon>Pseudomonadati</taxon>
        <taxon>Nitrospirota</taxon>
        <taxon>Thermodesulfovibrionia</taxon>
        <taxon>Thermodesulfovibrionales</taxon>
        <taxon>Candidatus Magnetobacteriaceae</taxon>
        <taxon>Candidatus Magnetobacterium</taxon>
    </lineage>
</organism>
<comment type="caution">
    <text evidence="1">The sequence shown here is derived from an EMBL/GenBank/DDBJ whole genome shotgun (WGS) entry which is preliminary data.</text>
</comment>
<dbReference type="EMBL" id="LACI01002252">
    <property type="protein sequence ID" value="KJU82593.1"/>
    <property type="molecule type" value="Genomic_DNA"/>
</dbReference>
<accession>A0A0F3GPI0</accession>
<gene>
    <name evidence="1" type="ORF">MBAV_005211</name>
</gene>
<protein>
    <submittedName>
        <fullName evidence="1">Uncharacterized protein</fullName>
    </submittedName>
</protein>
<reference evidence="1 2" key="1">
    <citation type="submission" date="2015-02" db="EMBL/GenBank/DDBJ databases">
        <title>Single-cell genomics of uncultivated deep-branching MTB reveals a conserved set of magnetosome genes.</title>
        <authorList>
            <person name="Kolinko S."/>
            <person name="Richter M."/>
            <person name="Glockner F.O."/>
            <person name="Brachmann A."/>
            <person name="Schuler D."/>
        </authorList>
    </citation>
    <scope>NUCLEOTIDE SEQUENCE [LARGE SCALE GENOMIC DNA]</scope>
    <source>
        <strain evidence="1">TM-1</strain>
    </source>
</reference>
<evidence type="ECO:0000313" key="1">
    <source>
        <dbReference type="EMBL" id="KJU82593.1"/>
    </source>
</evidence>